<name>A0A0C3QGQ0_9AGAM</name>
<evidence type="ECO:0000256" key="1">
    <source>
        <dbReference type="ARBA" id="ARBA00009003"/>
    </source>
</evidence>
<dbReference type="InterPro" id="IPR007577">
    <property type="entry name" value="GlycoTrfase_DXD_sugar-bd_CS"/>
</dbReference>
<evidence type="ECO:0008006" key="6">
    <source>
        <dbReference type="Google" id="ProtNLM"/>
    </source>
</evidence>
<feature type="region of interest" description="Disordered" evidence="2">
    <location>
        <begin position="451"/>
        <end position="486"/>
    </location>
</feature>
<feature type="compositionally biased region" description="Basic and acidic residues" evidence="2">
    <location>
        <begin position="452"/>
        <end position="462"/>
    </location>
</feature>
<dbReference type="InterPro" id="IPR029044">
    <property type="entry name" value="Nucleotide-diphossugar_trans"/>
</dbReference>
<feature type="compositionally biased region" description="Polar residues" evidence="2">
    <location>
        <begin position="463"/>
        <end position="481"/>
    </location>
</feature>
<reference evidence="4 5" key="1">
    <citation type="submission" date="2014-04" db="EMBL/GenBank/DDBJ databases">
        <authorList>
            <consortium name="DOE Joint Genome Institute"/>
            <person name="Kuo A."/>
            <person name="Girlanda M."/>
            <person name="Perotto S."/>
            <person name="Kohler A."/>
            <person name="Nagy L.G."/>
            <person name="Floudas D."/>
            <person name="Copeland A."/>
            <person name="Barry K.W."/>
            <person name="Cichocki N."/>
            <person name="Veneault-Fourrey C."/>
            <person name="LaButti K."/>
            <person name="Lindquist E.A."/>
            <person name="Lipzen A."/>
            <person name="Lundell T."/>
            <person name="Morin E."/>
            <person name="Murat C."/>
            <person name="Sun H."/>
            <person name="Tunlid A."/>
            <person name="Henrissat B."/>
            <person name="Grigoriev I.V."/>
            <person name="Hibbett D.S."/>
            <person name="Martin F."/>
            <person name="Nordberg H.P."/>
            <person name="Cantor M.N."/>
            <person name="Hua S.X."/>
        </authorList>
    </citation>
    <scope>NUCLEOTIDE SEQUENCE [LARGE SCALE GENOMIC DNA]</scope>
    <source>
        <strain evidence="4 5">MUT 4182</strain>
    </source>
</reference>
<evidence type="ECO:0000256" key="3">
    <source>
        <dbReference type="SAM" id="Phobius"/>
    </source>
</evidence>
<dbReference type="STRING" id="1051891.A0A0C3QGQ0"/>
<keyword evidence="3" id="KW-0812">Transmembrane</keyword>
<organism evidence="4 5">
    <name type="scientific">Tulasnella calospora MUT 4182</name>
    <dbReference type="NCBI Taxonomy" id="1051891"/>
    <lineage>
        <taxon>Eukaryota</taxon>
        <taxon>Fungi</taxon>
        <taxon>Dikarya</taxon>
        <taxon>Basidiomycota</taxon>
        <taxon>Agaricomycotina</taxon>
        <taxon>Agaricomycetes</taxon>
        <taxon>Cantharellales</taxon>
        <taxon>Tulasnellaceae</taxon>
        <taxon>Tulasnella</taxon>
    </lineage>
</organism>
<dbReference type="Gene3D" id="3.90.550.20">
    <property type="match status" value="1"/>
</dbReference>
<comment type="similarity">
    <text evidence="1">Belongs to the glycosyltransferase 32 family.</text>
</comment>
<keyword evidence="5" id="KW-1185">Reference proteome</keyword>
<dbReference type="HOGENOM" id="CLU_012328_0_0_1"/>
<dbReference type="PANTHER" id="PTHR22851:SF1">
    <property type="entry name" value="GLYCOSYLTRANSFERASE FAMILY 32 PROTEIN"/>
    <property type="match status" value="1"/>
</dbReference>
<dbReference type="GO" id="GO:0000462">
    <property type="term" value="P:maturation of SSU-rRNA from tricistronic rRNA transcript (SSU-rRNA, 5.8S rRNA, LSU-rRNA)"/>
    <property type="evidence" value="ECO:0007669"/>
    <property type="project" value="TreeGrafter"/>
</dbReference>
<dbReference type="AlphaFoldDB" id="A0A0C3QGQ0"/>
<sequence>MDLRHGFDPDPLLRYGNGIEEKTHLSTTRNSRLASRFVTHFSVPLPGLRRPITVPLPIPPALWSYIVIKLGRKRASWLVWGVLLTLGWFLLWGIRKWENRSKWNDGNSGEEPTLVYGREDLRRIWQWEIDSGHYPSIRPIPYEIRMAVQPFNPAVQPIKYQRSSPLAHSTSAARHQGPSTIGVGSRREYLNITVQGPNLAYPPRVPPGSVADLDMLYEHCAFDTGKYVRDCLEVLRVGAGLDNGRHARRGNTDHWNYIFREAPMSSREPPPKRKPLTIKQQKLIKQGGSDAGLWSRETLEAPLTNLSRPIPPTPHADIKTACDPNYPRIFHMFWAGPFNDKPYAAMLSYLFTQNLGLHLDKPDSKVCRPQFWMWINPGPAAAVPNPNAVGDMFRDLSNNPWASPFLHPRFKDVIQFKMWNTTEQLDSIPELKDEWRAWKDNLFNSGGTKFKVAAEKDKKPEPKSQSGSALGSHPANATASAQDPEPTVDEIVNRLGSSSSDSYDKLTVVLSDMVRFVLCHRYGGIYLDADTVLLRDWEELWGWKGAFAYRWSWHQDYNTAVLKLNKRSALGTFLFRTAFRNQFDFHPMTISQYTRHSFLDNLLIRLPDALFDSAWLNQEGYQREKPPFPFFTNFTHFFAPPPADAAPPLMLGYDGFFKGAYSYHYHNNWWVAFDEARNFPDLGPHFKKGEIRARMRLKVEAAAEAELNKRLGPNHKKASQEKKRPAAKGPSRIPDATAEDLRQFELEDQDIQYDNRDLSWSAVVKRTFEAYIRGERPNMYGEWLKW</sequence>
<protein>
    <recommendedName>
        <fullName evidence="6">Glycosyltransferase family 32 protein</fullName>
    </recommendedName>
</protein>
<reference evidence="5" key="2">
    <citation type="submission" date="2015-01" db="EMBL/GenBank/DDBJ databases">
        <title>Evolutionary Origins and Diversification of the Mycorrhizal Mutualists.</title>
        <authorList>
            <consortium name="DOE Joint Genome Institute"/>
            <consortium name="Mycorrhizal Genomics Consortium"/>
            <person name="Kohler A."/>
            <person name="Kuo A."/>
            <person name="Nagy L.G."/>
            <person name="Floudas D."/>
            <person name="Copeland A."/>
            <person name="Barry K.W."/>
            <person name="Cichocki N."/>
            <person name="Veneault-Fourrey C."/>
            <person name="LaButti K."/>
            <person name="Lindquist E.A."/>
            <person name="Lipzen A."/>
            <person name="Lundell T."/>
            <person name="Morin E."/>
            <person name="Murat C."/>
            <person name="Riley R."/>
            <person name="Ohm R."/>
            <person name="Sun H."/>
            <person name="Tunlid A."/>
            <person name="Henrissat B."/>
            <person name="Grigoriev I.V."/>
            <person name="Hibbett D.S."/>
            <person name="Martin F."/>
        </authorList>
    </citation>
    <scope>NUCLEOTIDE SEQUENCE [LARGE SCALE GENOMIC DNA]</scope>
    <source>
        <strain evidence="5">MUT 4182</strain>
    </source>
</reference>
<feature type="transmembrane region" description="Helical" evidence="3">
    <location>
        <begin position="77"/>
        <end position="94"/>
    </location>
</feature>
<feature type="region of interest" description="Disordered" evidence="2">
    <location>
        <begin position="708"/>
        <end position="734"/>
    </location>
</feature>
<keyword evidence="3" id="KW-1133">Transmembrane helix</keyword>
<evidence type="ECO:0000256" key="2">
    <source>
        <dbReference type="SAM" id="MobiDB-lite"/>
    </source>
</evidence>
<dbReference type="PANTHER" id="PTHR22851">
    <property type="entry name" value="U3 SMALL NUCLEOLAR RNA U3 SNORNA ASSOCIATED PROTEIN"/>
    <property type="match status" value="1"/>
</dbReference>
<dbReference type="SUPFAM" id="SSF53448">
    <property type="entry name" value="Nucleotide-diphospho-sugar transferases"/>
    <property type="match status" value="1"/>
</dbReference>
<dbReference type="Proteomes" id="UP000054248">
    <property type="component" value="Unassembled WGS sequence"/>
</dbReference>
<dbReference type="InterPro" id="IPR051733">
    <property type="entry name" value="WD_repeat_DCAF13/WDSOF1"/>
</dbReference>
<accession>A0A0C3QGQ0</accession>
<evidence type="ECO:0000313" key="4">
    <source>
        <dbReference type="EMBL" id="KIO24744.1"/>
    </source>
</evidence>
<dbReference type="GO" id="GO:0032040">
    <property type="term" value="C:small-subunit processome"/>
    <property type="evidence" value="ECO:0007669"/>
    <property type="project" value="TreeGrafter"/>
</dbReference>
<gene>
    <name evidence="4" type="ORF">M407DRAFT_25892</name>
</gene>
<dbReference type="Pfam" id="PF04488">
    <property type="entry name" value="Gly_transf_sug"/>
    <property type="match status" value="1"/>
</dbReference>
<proteinExistence type="inferred from homology"/>
<dbReference type="EMBL" id="KN823055">
    <property type="protein sequence ID" value="KIO24744.1"/>
    <property type="molecule type" value="Genomic_DNA"/>
</dbReference>
<dbReference type="OrthoDB" id="108365at2759"/>
<evidence type="ECO:0000313" key="5">
    <source>
        <dbReference type="Proteomes" id="UP000054248"/>
    </source>
</evidence>
<keyword evidence="3" id="KW-0472">Membrane</keyword>